<organism evidence="2 3">
    <name type="scientific">Paenibacillus vulneris</name>
    <dbReference type="NCBI Taxonomy" id="1133364"/>
    <lineage>
        <taxon>Bacteria</taxon>
        <taxon>Bacillati</taxon>
        <taxon>Bacillota</taxon>
        <taxon>Bacilli</taxon>
        <taxon>Bacillales</taxon>
        <taxon>Paenibacillaceae</taxon>
        <taxon>Paenibacillus</taxon>
    </lineage>
</organism>
<gene>
    <name evidence="2" type="ORF">ACFQ4B_25940</name>
</gene>
<dbReference type="Proteomes" id="UP001597180">
    <property type="component" value="Unassembled WGS sequence"/>
</dbReference>
<feature type="transmembrane region" description="Helical" evidence="1">
    <location>
        <begin position="36"/>
        <end position="57"/>
    </location>
</feature>
<proteinExistence type="predicted"/>
<dbReference type="RefSeq" id="WP_345590746.1">
    <property type="nucleotide sequence ID" value="NZ_BAABJG010000024.1"/>
</dbReference>
<accession>A0ABW3USX6</accession>
<evidence type="ECO:0008006" key="4">
    <source>
        <dbReference type="Google" id="ProtNLM"/>
    </source>
</evidence>
<keyword evidence="1" id="KW-0472">Membrane</keyword>
<evidence type="ECO:0000313" key="3">
    <source>
        <dbReference type="Proteomes" id="UP001597180"/>
    </source>
</evidence>
<keyword evidence="1" id="KW-0812">Transmembrane</keyword>
<keyword evidence="3" id="KW-1185">Reference proteome</keyword>
<protein>
    <recommendedName>
        <fullName evidence="4">DUF304 domain-containing protein</fullName>
    </recommendedName>
</protein>
<sequence>MNQVFARFINKYLLGYAFQPARRNRRGDMVLVKGKLINRGVYIGFFIALCAFALFYLDEDDSEDWIYHLIYLGAAALFLGVCSIILACSKTVVSDRYVTRYQWYGRKTIYFEDIHTVSFTRFFGGCFVLKDARRTVWVPMENVGSAEFVELLCEKLGKERCAAAVQAIHNRKNELAKLF</sequence>
<keyword evidence="1" id="KW-1133">Transmembrane helix</keyword>
<feature type="transmembrane region" description="Helical" evidence="1">
    <location>
        <begin position="69"/>
        <end position="88"/>
    </location>
</feature>
<evidence type="ECO:0000256" key="1">
    <source>
        <dbReference type="SAM" id="Phobius"/>
    </source>
</evidence>
<dbReference type="EMBL" id="JBHTLU010000035">
    <property type="protein sequence ID" value="MFD1223567.1"/>
    <property type="molecule type" value="Genomic_DNA"/>
</dbReference>
<evidence type="ECO:0000313" key="2">
    <source>
        <dbReference type="EMBL" id="MFD1223567.1"/>
    </source>
</evidence>
<name>A0ABW3USX6_9BACL</name>
<comment type="caution">
    <text evidence="2">The sequence shown here is derived from an EMBL/GenBank/DDBJ whole genome shotgun (WGS) entry which is preliminary data.</text>
</comment>
<reference evidence="3" key="1">
    <citation type="journal article" date="2019" name="Int. J. Syst. Evol. Microbiol.">
        <title>The Global Catalogue of Microorganisms (GCM) 10K type strain sequencing project: providing services to taxonomists for standard genome sequencing and annotation.</title>
        <authorList>
            <consortium name="The Broad Institute Genomics Platform"/>
            <consortium name="The Broad Institute Genome Sequencing Center for Infectious Disease"/>
            <person name="Wu L."/>
            <person name="Ma J."/>
        </authorList>
    </citation>
    <scope>NUCLEOTIDE SEQUENCE [LARGE SCALE GENOMIC DNA]</scope>
    <source>
        <strain evidence="3">CCUG 53270</strain>
    </source>
</reference>